<name>A0ABQ7T6V4_PHRPL</name>
<feature type="non-terminal residue" evidence="11">
    <location>
        <position position="1"/>
    </location>
</feature>
<accession>A0ABQ7T6V4</accession>
<comment type="subcellular location">
    <subcellularLocation>
        <location evidence="2">Cytoplasm</location>
        <location evidence="2">Cytoskeleton</location>
        <location evidence="2">Flagellum axoneme</location>
    </subcellularLocation>
</comment>
<evidence type="ECO:0000256" key="3">
    <source>
        <dbReference type="ARBA" id="ARBA00009071"/>
    </source>
</evidence>
<evidence type="ECO:0000256" key="1">
    <source>
        <dbReference type="ARBA" id="ARBA00003029"/>
    </source>
</evidence>
<sequence>EEIYRPKTSICKPEDSQSVKTVAPEVKLRFSYDPVDVTRSRRQNIRLPLKCLDPGRTQLATVEAKKIISVLDETLLRVELISTFSYLIQNLEQFSSLLGPELTGALKEHLRLSNILEAVLSRLEKCGLLQKGTARGDIFGADDPAGHLPLLIQGLRGSVRNILRLFDANPSACQAVRDITHGKHTSASHFIKILLQFRAFLFEKLLTTPLEESEKCQFMQEMDYQDKHNRELIVTLEEELSAAIQNRDEELSKKDVIIKELKTQLHNLAKCSESQIQRTRTEADEQQKEALHSSQAKCSKFQQELNQLRAQLSAVIAEDQEVERTLRKKKFKVEMEIENWVQKYDVDMLERQ</sequence>
<keyword evidence="12" id="KW-1185">Reference proteome</keyword>
<keyword evidence="6" id="KW-0282">Flagellum</keyword>
<keyword evidence="5" id="KW-0963">Cytoplasm</keyword>
<evidence type="ECO:0000256" key="4">
    <source>
        <dbReference type="ARBA" id="ARBA00021752"/>
    </source>
</evidence>
<evidence type="ECO:0000256" key="8">
    <source>
        <dbReference type="ARBA" id="ARBA00023212"/>
    </source>
</evidence>
<keyword evidence="8" id="KW-0206">Cytoskeleton</keyword>
<evidence type="ECO:0000256" key="5">
    <source>
        <dbReference type="ARBA" id="ARBA00022490"/>
    </source>
</evidence>
<evidence type="ECO:0000256" key="9">
    <source>
        <dbReference type="ARBA" id="ARBA00023273"/>
    </source>
</evidence>
<keyword evidence="9" id="KW-0966">Cell projection</keyword>
<comment type="caution">
    <text evidence="11">The sequence shown here is derived from an EMBL/GenBank/DDBJ whole genome shotgun (WGS) entry which is preliminary data.</text>
</comment>
<keyword evidence="10" id="KW-0175">Coiled coil</keyword>
<organism evidence="11 12">
    <name type="scientific">Phrynosoma platyrhinos</name>
    <name type="common">Desert horned lizard</name>
    <dbReference type="NCBI Taxonomy" id="52577"/>
    <lineage>
        <taxon>Eukaryota</taxon>
        <taxon>Metazoa</taxon>
        <taxon>Chordata</taxon>
        <taxon>Craniata</taxon>
        <taxon>Vertebrata</taxon>
        <taxon>Euteleostomi</taxon>
        <taxon>Lepidosauria</taxon>
        <taxon>Squamata</taxon>
        <taxon>Bifurcata</taxon>
        <taxon>Unidentata</taxon>
        <taxon>Episquamata</taxon>
        <taxon>Toxicofera</taxon>
        <taxon>Iguania</taxon>
        <taxon>Phrynosomatidae</taxon>
        <taxon>Phrynosomatinae</taxon>
        <taxon>Phrynosoma</taxon>
    </lineage>
</organism>
<evidence type="ECO:0000313" key="11">
    <source>
        <dbReference type="EMBL" id="KAH0625440.1"/>
    </source>
</evidence>
<dbReference type="PANTHER" id="PTHR31598:SF1">
    <property type="entry name" value="DYNEIN REGULATORY COMPLEX PROTEIN 10"/>
    <property type="match status" value="1"/>
</dbReference>
<dbReference type="Proteomes" id="UP000826234">
    <property type="component" value="Unassembled WGS sequence"/>
</dbReference>
<comment type="function">
    <text evidence="1">Component of the nexin-dynein regulatory complex (N-DRC), a key regulator of ciliary/flagellar motility which maintains the alignment and integrity of the distal axoneme and regulates microtubule sliding in motile axonemes.</text>
</comment>
<comment type="similarity">
    <text evidence="3">Belongs to the DRC10 family.</text>
</comment>
<evidence type="ECO:0000256" key="6">
    <source>
        <dbReference type="ARBA" id="ARBA00022846"/>
    </source>
</evidence>
<evidence type="ECO:0000256" key="7">
    <source>
        <dbReference type="ARBA" id="ARBA00023069"/>
    </source>
</evidence>
<evidence type="ECO:0000256" key="10">
    <source>
        <dbReference type="SAM" id="Coils"/>
    </source>
</evidence>
<feature type="coiled-coil region" evidence="10">
    <location>
        <begin position="233"/>
        <end position="325"/>
    </location>
</feature>
<proteinExistence type="inferred from homology"/>
<dbReference type="InterPro" id="IPR042815">
    <property type="entry name" value="DRC10"/>
</dbReference>
<dbReference type="EMBL" id="JAIPUX010001211">
    <property type="protein sequence ID" value="KAH0625440.1"/>
    <property type="molecule type" value="Genomic_DNA"/>
</dbReference>
<gene>
    <name evidence="11" type="ORF">JD844_014957</name>
</gene>
<evidence type="ECO:0000256" key="2">
    <source>
        <dbReference type="ARBA" id="ARBA00004611"/>
    </source>
</evidence>
<keyword evidence="7" id="KW-0969">Cilium</keyword>
<reference evidence="11 12" key="1">
    <citation type="journal article" date="2022" name="Gigascience">
        <title>A chromosome-level genome assembly and annotation of the desert horned lizard, Phrynosoma platyrhinos, provides insight into chromosomal rearrangements among reptiles.</title>
        <authorList>
            <person name="Koochekian N."/>
            <person name="Ascanio A."/>
            <person name="Farleigh K."/>
            <person name="Card D.C."/>
            <person name="Schield D.R."/>
            <person name="Castoe T.A."/>
            <person name="Jezkova T."/>
        </authorList>
    </citation>
    <scope>NUCLEOTIDE SEQUENCE [LARGE SCALE GENOMIC DNA]</scope>
    <source>
        <strain evidence="11">NK-2021</strain>
    </source>
</reference>
<protein>
    <recommendedName>
        <fullName evidence="4">Dynein regulatory complex protein 10</fullName>
    </recommendedName>
</protein>
<feature type="non-terminal residue" evidence="11">
    <location>
        <position position="352"/>
    </location>
</feature>
<dbReference type="PANTHER" id="PTHR31598">
    <property type="entry name" value="IQ DOMAIN-CONTAINING PROTEIN D"/>
    <property type="match status" value="1"/>
</dbReference>
<evidence type="ECO:0000313" key="12">
    <source>
        <dbReference type="Proteomes" id="UP000826234"/>
    </source>
</evidence>